<dbReference type="Pfam" id="PF13302">
    <property type="entry name" value="Acetyltransf_3"/>
    <property type="match status" value="1"/>
</dbReference>
<keyword evidence="3" id="KW-1185">Reference proteome</keyword>
<dbReference type="EMBL" id="JAKLMC020000040">
    <property type="protein sequence ID" value="KAK5949011.1"/>
    <property type="molecule type" value="Genomic_DNA"/>
</dbReference>
<dbReference type="InterPro" id="IPR000182">
    <property type="entry name" value="GNAT_dom"/>
</dbReference>
<dbReference type="PANTHER" id="PTHR43328">
    <property type="entry name" value="ACETYLTRANSFERASE-RELATED"/>
    <property type="match status" value="1"/>
</dbReference>
<protein>
    <recommendedName>
        <fullName evidence="1">N-acetyltransferase domain-containing protein</fullName>
    </recommendedName>
</protein>
<reference evidence="2 3" key="1">
    <citation type="submission" date="2022-12" db="EMBL/GenBank/DDBJ databases">
        <title>Genomic features and morphological characterization of a novel Knufia sp. strain isolated from spacecraft assembly facility.</title>
        <authorList>
            <person name="Teixeira M."/>
            <person name="Chander A.M."/>
            <person name="Stajich J.E."/>
            <person name="Venkateswaran K."/>
        </authorList>
    </citation>
    <scope>NUCLEOTIDE SEQUENCE [LARGE SCALE GENOMIC DNA]</scope>
    <source>
        <strain evidence="2 3">FJI-L2-BK-P2</strain>
    </source>
</reference>
<accession>A0AAN8I466</accession>
<gene>
    <name evidence="2" type="ORF">OHC33_009932</name>
</gene>
<feature type="domain" description="N-acetyltransferase" evidence="1">
    <location>
        <begin position="46"/>
        <end position="194"/>
    </location>
</feature>
<evidence type="ECO:0000313" key="2">
    <source>
        <dbReference type="EMBL" id="KAK5949011.1"/>
    </source>
</evidence>
<dbReference type="AlphaFoldDB" id="A0AAN8I466"/>
<dbReference type="GO" id="GO:0016747">
    <property type="term" value="F:acyltransferase activity, transferring groups other than amino-acyl groups"/>
    <property type="evidence" value="ECO:0007669"/>
    <property type="project" value="InterPro"/>
</dbReference>
<dbReference type="Proteomes" id="UP001316803">
    <property type="component" value="Unassembled WGS sequence"/>
</dbReference>
<dbReference type="Gene3D" id="3.40.630.30">
    <property type="match status" value="1"/>
</dbReference>
<sequence length="215" mass="24970">MSDTILTLKDNISIRRYRETDAEEITLHANNRKIWQNLTDRYPFPYKLEDSKWWINHCNDKAQWLSIISPSDIGQSETKEAFEARRAESTLPTDYVVCHLDKPIGSCGLMQDHRGPRTVNLGYWLGEEYWGRGIATQVASAFSQWAFDTFPWIVRIEADAYSWNEGSQKVIRKSGFEYEGVQKMKAFKDGKYGDIVLFGKVRPDFKGEIMRTKDP</sequence>
<dbReference type="PANTHER" id="PTHR43328:SF1">
    <property type="entry name" value="N-ACETYLTRANSFERASE DOMAIN-CONTAINING PROTEIN"/>
    <property type="match status" value="1"/>
</dbReference>
<name>A0AAN8I466_9EURO</name>
<dbReference type="InterPro" id="IPR016181">
    <property type="entry name" value="Acyl_CoA_acyltransferase"/>
</dbReference>
<dbReference type="SUPFAM" id="SSF55729">
    <property type="entry name" value="Acyl-CoA N-acyltransferases (Nat)"/>
    <property type="match status" value="1"/>
</dbReference>
<dbReference type="PROSITE" id="PS51186">
    <property type="entry name" value="GNAT"/>
    <property type="match status" value="1"/>
</dbReference>
<organism evidence="2 3">
    <name type="scientific">Knufia fluminis</name>
    <dbReference type="NCBI Taxonomy" id="191047"/>
    <lineage>
        <taxon>Eukaryota</taxon>
        <taxon>Fungi</taxon>
        <taxon>Dikarya</taxon>
        <taxon>Ascomycota</taxon>
        <taxon>Pezizomycotina</taxon>
        <taxon>Eurotiomycetes</taxon>
        <taxon>Chaetothyriomycetidae</taxon>
        <taxon>Chaetothyriales</taxon>
        <taxon>Trichomeriaceae</taxon>
        <taxon>Knufia</taxon>
    </lineage>
</organism>
<proteinExistence type="predicted"/>
<evidence type="ECO:0000259" key="1">
    <source>
        <dbReference type="PROSITE" id="PS51186"/>
    </source>
</evidence>
<dbReference type="CDD" id="cd04301">
    <property type="entry name" value="NAT_SF"/>
    <property type="match status" value="1"/>
</dbReference>
<comment type="caution">
    <text evidence="2">The sequence shown here is derived from an EMBL/GenBank/DDBJ whole genome shotgun (WGS) entry which is preliminary data.</text>
</comment>
<evidence type="ECO:0000313" key="3">
    <source>
        <dbReference type="Proteomes" id="UP001316803"/>
    </source>
</evidence>